<keyword evidence="3" id="KW-1185">Reference proteome</keyword>
<dbReference type="EMBL" id="CAQQ02102266">
    <property type="status" value="NOT_ANNOTATED_CDS"/>
    <property type="molecule type" value="Genomic_DNA"/>
</dbReference>
<protein>
    <submittedName>
        <fullName evidence="2">Uncharacterized protein</fullName>
    </submittedName>
</protein>
<feature type="region of interest" description="Disordered" evidence="1">
    <location>
        <begin position="57"/>
        <end position="77"/>
    </location>
</feature>
<reference evidence="2" key="2">
    <citation type="submission" date="2015-06" db="UniProtKB">
        <authorList>
            <consortium name="EnsemblMetazoa"/>
        </authorList>
    </citation>
    <scope>IDENTIFICATION</scope>
</reference>
<proteinExistence type="predicted"/>
<evidence type="ECO:0000313" key="3">
    <source>
        <dbReference type="Proteomes" id="UP000015102"/>
    </source>
</evidence>
<dbReference type="HOGENOM" id="CLU_2640958_0_0_1"/>
<dbReference type="EnsemblMetazoa" id="MESCA003701-RA">
    <property type="protein sequence ID" value="MESCA003701-PA"/>
    <property type="gene ID" value="MESCA003701"/>
</dbReference>
<reference evidence="3" key="1">
    <citation type="submission" date="2013-02" db="EMBL/GenBank/DDBJ databases">
        <authorList>
            <person name="Hughes D."/>
        </authorList>
    </citation>
    <scope>NUCLEOTIDE SEQUENCE</scope>
    <source>
        <strain>Durham</strain>
        <strain evidence="3">NC isolate 2 -- Noor lab</strain>
    </source>
</reference>
<dbReference type="Proteomes" id="UP000015102">
    <property type="component" value="Unassembled WGS sequence"/>
</dbReference>
<organism evidence="2 3">
    <name type="scientific">Megaselia scalaris</name>
    <name type="common">Humpbacked fly</name>
    <name type="synonym">Phora scalaris</name>
    <dbReference type="NCBI Taxonomy" id="36166"/>
    <lineage>
        <taxon>Eukaryota</taxon>
        <taxon>Metazoa</taxon>
        <taxon>Ecdysozoa</taxon>
        <taxon>Arthropoda</taxon>
        <taxon>Hexapoda</taxon>
        <taxon>Insecta</taxon>
        <taxon>Pterygota</taxon>
        <taxon>Neoptera</taxon>
        <taxon>Endopterygota</taxon>
        <taxon>Diptera</taxon>
        <taxon>Brachycera</taxon>
        <taxon>Muscomorpha</taxon>
        <taxon>Platypezoidea</taxon>
        <taxon>Phoridae</taxon>
        <taxon>Megaseliini</taxon>
        <taxon>Megaselia</taxon>
    </lineage>
</organism>
<feature type="compositionally biased region" description="Basic and acidic residues" evidence="1">
    <location>
        <begin position="59"/>
        <end position="68"/>
    </location>
</feature>
<dbReference type="OMA" id="FANQHND"/>
<name>T1GJQ1_MEGSC</name>
<evidence type="ECO:0000313" key="2">
    <source>
        <dbReference type="EnsemblMetazoa" id="MESCA003701-PA"/>
    </source>
</evidence>
<sequence>MAAQHETIKYLDTILKEEENRYDEYYNERRKYSISRSGRFRSKNKKRDALDTNLFANQHNDENSHQGHYENALYSNP</sequence>
<dbReference type="AlphaFoldDB" id="T1GJQ1"/>
<dbReference type="EMBL" id="CAQQ02102267">
    <property type="status" value="NOT_ANNOTATED_CDS"/>
    <property type="molecule type" value="Genomic_DNA"/>
</dbReference>
<evidence type="ECO:0000256" key="1">
    <source>
        <dbReference type="SAM" id="MobiDB-lite"/>
    </source>
</evidence>
<accession>T1GJQ1</accession>